<keyword evidence="1" id="KW-0472">Membrane</keyword>
<dbReference type="InterPro" id="IPR010266">
    <property type="entry name" value="NnrS"/>
</dbReference>
<organism evidence="3 4">
    <name type="scientific">Pseudoduganella flava</name>
    <dbReference type="NCBI Taxonomy" id="871742"/>
    <lineage>
        <taxon>Bacteria</taxon>
        <taxon>Pseudomonadati</taxon>
        <taxon>Pseudomonadota</taxon>
        <taxon>Betaproteobacteria</taxon>
        <taxon>Burkholderiales</taxon>
        <taxon>Oxalobacteraceae</taxon>
        <taxon>Telluria group</taxon>
        <taxon>Pseudoduganella</taxon>
    </lineage>
</organism>
<feature type="transmembrane region" description="Helical" evidence="1">
    <location>
        <begin position="223"/>
        <end position="240"/>
    </location>
</feature>
<proteinExistence type="predicted"/>
<keyword evidence="1" id="KW-0812">Transmembrane</keyword>
<dbReference type="Pfam" id="PF05940">
    <property type="entry name" value="NnrS"/>
    <property type="match status" value="1"/>
</dbReference>
<keyword evidence="5" id="KW-1185">Reference proteome</keyword>
<feature type="transmembrane region" description="Helical" evidence="1">
    <location>
        <begin position="343"/>
        <end position="365"/>
    </location>
</feature>
<dbReference type="AlphaFoldDB" id="A0A562P6N5"/>
<reference evidence="3 4" key="1">
    <citation type="journal article" date="2015" name="Stand. Genomic Sci.">
        <title>Genomic Encyclopedia of Bacterial and Archaeal Type Strains, Phase III: the genomes of soil and plant-associated and newly described type strains.</title>
        <authorList>
            <person name="Whitman W.B."/>
            <person name="Woyke T."/>
            <person name="Klenk H.P."/>
            <person name="Zhou Y."/>
            <person name="Lilburn T.G."/>
            <person name="Beck B.J."/>
            <person name="De Vos P."/>
            <person name="Vandamme P."/>
            <person name="Eisen J.A."/>
            <person name="Garrity G."/>
            <person name="Hugenholtz P."/>
            <person name="Kyrpides N.C."/>
        </authorList>
    </citation>
    <scope>NUCLEOTIDE SEQUENCE [LARGE SCALE GENOMIC DNA]</scope>
    <source>
        <strain evidence="3 4">CGMCC 1.10685</strain>
    </source>
</reference>
<dbReference type="RefSeq" id="WP_145882298.1">
    <property type="nucleotide sequence ID" value="NZ_CP046904.1"/>
</dbReference>
<accession>A0A562P6N5</accession>
<evidence type="ECO:0000313" key="5">
    <source>
        <dbReference type="Proteomes" id="UP000437862"/>
    </source>
</evidence>
<feature type="transmembrane region" description="Helical" evidence="1">
    <location>
        <begin position="99"/>
        <end position="118"/>
    </location>
</feature>
<evidence type="ECO:0000313" key="2">
    <source>
        <dbReference type="EMBL" id="QGZ37975.1"/>
    </source>
</evidence>
<keyword evidence="1" id="KW-1133">Transmembrane helix</keyword>
<evidence type="ECO:0000313" key="3">
    <source>
        <dbReference type="EMBL" id="TWI40125.1"/>
    </source>
</evidence>
<feature type="transmembrane region" description="Helical" evidence="1">
    <location>
        <begin position="124"/>
        <end position="142"/>
    </location>
</feature>
<sequence>MALLTIEEPLPMDTRSTKWTHAPLWALGFRPFYLLAAGFAALAIPLWLAAWYGLLPRAGNVNLLWHLHEMVFGMAVAVVIGFLYTAGRNWTNLWTPRHGALALIAATWLAGRLAMLLAPAPWAALIDGVFLPVATVPFWLVLRRSNNRRNYFMVLLLALLAAANLAWHAAVLGWAPWSPATPVRAAIFVVVMMEAVIGVRVLPMFTRNGAPGSAPVVRARLDQAGLACTAAAAVAWIAGLQNVAPAAMAALAAAAGILTLARLAGWAPGRTLAVPLLWILHLSYAWIGAGFLLLACAALGLVGTSAAFHALTVGSMAGLIVGMMCRTSLGHTGRPLKAGTPEVVMFGAIQLAAFLRVAAALGPAARWHDGAMIVAGAGWTVAFALFFLVYRARLCAARIDGKEG</sequence>
<feature type="transmembrane region" description="Helical" evidence="1">
    <location>
        <begin position="246"/>
        <end position="264"/>
    </location>
</feature>
<feature type="transmembrane region" description="Helical" evidence="1">
    <location>
        <begin position="65"/>
        <end position="87"/>
    </location>
</feature>
<reference evidence="3" key="2">
    <citation type="submission" date="2019-07" db="EMBL/GenBank/DDBJ databases">
        <authorList>
            <person name="Whitman W."/>
            <person name="Huntemann M."/>
            <person name="Clum A."/>
            <person name="Pillay M."/>
            <person name="Palaniappan K."/>
            <person name="Varghese N."/>
            <person name="Mikhailova N."/>
            <person name="Stamatis D."/>
            <person name="Reddy T."/>
            <person name="Daum C."/>
            <person name="Shapiro N."/>
            <person name="Ivanova N."/>
            <person name="Kyrpides N."/>
            <person name="Woyke T."/>
        </authorList>
    </citation>
    <scope>NUCLEOTIDE SEQUENCE</scope>
    <source>
        <strain evidence="3">CGMCC 1.10685</strain>
    </source>
</reference>
<evidence type="ECO:0000256" key="1">
    <source>
        <dbReference type="SAM" id="Phobius"/>
    </source>
</evidence>
<dbReference type="EMBL" id="VLKW01000025">
    <property type="protein sequence ID" value="TWI40125.1"/>
    <property type="molecule type" value="Genomic_DNA"/>
</dbReference>
<dbReference type="EMBL" id="CP046904">
    <property type="protein sequence ID" value="QGZ37975.1"/>
    <property type="molecule type" value="Genomic_DNA"/>
</dbReference>
<protein>
    <submittedName>
        <fullName evidence="2">NnrS family protein</fullName>
    </submittedName>
    <submittedName>
        <fullName evidence="3">Uncharacterized protein involved in response to NO</fullName>
    </submittedName>
</protein>
<dbReference type="Proteomes" id="UP000437862">
    <property type="component" value="Chromosome"/>
</dbReference>
<reference evidence="2 5" key="3">
    <citation type="submission" date="2019-12" db="EMBL/GenBank/DDBJ databases">
        <title>Draft Genome Sequences of Six Type Strains of the Genus Massilia.</title>
        <authorList>
            <person name="Miess H."/>
            <person name="Frediansyah A."/>
            <person name="Goeker M."/>
            <person name="Gross H."/>
        </authorList>
    </citation>
    <scope>NUCLEOTIDE SEQUENCE [LARGE SCALE GENOMIC DNA]</scope>
    <source>
        <strain evidence="2 5">DSM 26639</strain>
    </source>
</reference>
<name>A0A562P6N5_9BURK</name>
<feature type="transmembrane region" description="Helical" evidence="1">
    <location>
        <begin position="306"/>
        <end position="323"/>
    </location>
</feature>
<dbReference type="Proteomes" id="UP000315112">
    <property type="component" value="Unassembled WGS sequence"/>
</dbReference>
<feature type="transmembrane region" description="Helical" evidence="1">
    <location>
        <begin position="32"/>
        <end position="53"/>
    </location>
</feature>
<gene>
    <name evidence="2" type="ORF">GO485_02205</name>
    <name evidence="3" type="ORF">IP92_05941</name>
</gene>
<evidence type="ECO:0000313" key="4">
    <source>
        <dbReference type="Proteomes" id="UP000315112"/>
    </source>
</evidence>
<feature type="transmembrane region" description="Helical" evidence="1">
    <location>
        <begin position="276"/>
        <end position="300"/>
    </location>
</feature>
<feature type="transmembrane region" description="Helical" evidence="1">
    <location>
        <begin position="154"/>
        <end position="177"/>
    </location>
</feature>
<feature type="transmembrane region" description="Helical" evidence="1">
    <location>
        <begin position="371"/>
        <end position="390"/>
    </location>
</feature>
<feature type="transmembrane region" description="Helical" evidence="1">
    <location>
        <begin position="183"/>
        <end position="202"/>
    </location>
</feature>
<dbReference type="OrthoDB" id="9770040at2"/>